<sequence>MRIPLRRLSLERSLRRSLRSFFTRLLTRRHKKQPAAAQGAKDSLSLENSAVPEDMPANTAGTSRAARKSMKKEKGSKTEPASSSDGWESSTPLSSSLEVPELTEEHTEEPPKKKGVLRRWLQKSVTTQDNNVSL</sequence>
<dbReference type="AlphaFoldDB" id="A0A9Q1F0X0"/>
<feature type="compositionally biased region" description="Polar residues" evidence="1">
    <location>
        <begin position="123"/>
        <end position="134"/>
    </location>
</feature>
<evidence type="ECO:0000313" key="3">
    <source>
        <dbReference type="Proteomes" id="UP001152622"/>
    </source>
</evidence>
<reference evidence="2" key="1">
    <citation type="journal article" date="2023" name="Science">
        <title>Genome structures resolve the early diversification of teleost fishes.</title>
        <authorList>
            <person name="Parey E."/>
            <person name="Louis A."/>
            <person name="Montfort J."/>
            <person name="Bouchez O."/>
            <person name="Roques C."/>
            <person name="Iampietro C."/>
            <person name="Lluch J."/>
            <person name="Castinel A."/>
            <person name="Donnadieu C."/>
            <person name="Desvignes T."/>
            <person name="Floi Bucao C."/>
            <person name="Jouanno E."/>
            <person name="Wen M."/>
            <person name="Mejri S."/>
            <person name="Dirks R."/>
            <person name="Jansen H."/>
            <person name="Henkel C."/>
            <person name="Chen W.J."/>
            <person name="Zahm M."/>
            <person name="Cabau C."/>
            <person name="Klopp C."/>
            <person name="Thompson A.W."/>
            <person name="Robinson-Rechavi M."/>
            <person name="Braasch I."/>
            <person name="Lecointre G."/>
            <person name="Bobe J."/>
            <person name="Postlethwait J.H."/>
            <person name="Berthelot C."/>
            <person name="Roest Crollius H."/>
            <person name="Guiguen Y."/>
        </authorList>
    </citation>
    <scope>NUCLEOTIDE SEQUENCE</scope>
    <source>
        <strain evidence="2">WJC10195</strain>
    </source>
</reference>
<comment type="caution">
    <text evidence="2">The sequence shown here is derived from an EMBL/GenBank/DDBJ whole genome shotgun (WGS) entry which is preliminary data.</text>
</comment>
<gene>
    <name evidence="2" type="ORF">SKAU_G00274240</name>
</gene>
<feature type="compositionally biased region" description="Basic and acidic residues" evidence="1">
    <location>
        <begin position="103"/>
        <end position="112"/>
    </location>
</feature>
<protein>
    <submittedName>
        <fullName evidence="2">Uncharacterized protein</fullName>
    </submittedName>
</protein>
<feature type="compositionally biased region" description="Polar residues" evidence="1">
    <location>
        <begin position="79"/>
        <end position="96"/>
    </location>
</feature>
<dbReference type="Proteomes" id="UP001152622">
    <property type="component" value="Chromosome 10"/>
</dbReference>
<proteinExistence type="predicted"/>
<accession>A0A9Q1F0X0</accession>
<name>A0A9Q1F0X0_SYNKA</name>
<evidence type="ECO:0000313" key="2">
    <source>
        <dbReference type="EMBL" id="KAJ8348835.1"/>
    </source>
</evidence>
<feature type="region of interest" description="Disordered" evidence="1">
    <location>
        <begin position="24"/>
        <end position="134"/>
    </location>
</feature>
<evidence type="ECO:0000256" key="1">
    <source>
        <dbReference type="SAM" id="MobiDB-lite"/>
    </source>
</evidence>
<dbReference type="EMBL" id="JAINUF010000010">
    <property type="protein sequence ID" value="KAJ8348835.1"/>
    <property type="molecule type" value="Genomic_DNA"/>
</dbReference>
<keyword evidence="3" id="KW-1185">Reference proteome</keyword>
<organism evidence="2 3">
    <name type="scientific">Synaphobranchus kaupii</name>
    <name type="common">Kaup's arrowtooth eel</name>
    <dbReference type="NCBI Taxonomy" id="118154"/>
    <lineage>
        <taxon>Eukaryota</taxon>
        <taxon>Metazoa</taxon>
        <taxon>Chordata</taxon>
        <taxon>Craniata</taxon>
        <taxon>Vertebrata</taxon>
        <taxon>Euteleostomi</taxon>
        <taxon>Actinopterygii</taxon>
        <taxon>Neopterygii</taxon>
        <taxon>Teleostei</taxon>
        <taxon>Anguilliformes</taxon>
        <taxon>Synaphobranchidae</taxon>
        <taxon>Synaphobranchus</taxon>
    </lineage>
</organism>